<sequence>MDSHAEKPNHLLRCKEAFGAVHVMHYWLLRVVARLAHDEKTATTTPVVVVVVVIMTTELAAAAVQEEDFAPRNGRLLIAT</sequence>
<keyword evidence="3" id="KW-1185">Reference proteome</keyword>
<protein>
    <submittedName>
        <fullName evidence="2">Uncharacterized protein</fullName>
    </submittedName>
</protein>
<evidence type="ECO:0000313" key="2">
    <source>
        <dbReference type="EMBL" id="KFD68621.1"/>
    </source>
</evidence>
<gene>
    <name evidence="1" type="ORF">M513_00353</name>
    <name evidence="2" type="ORF">M514_00353</name>
</gene>
<evidence type="ECO:0000313" key="1">
    <source>
        <dbReference type="EMBL" id="KFD58660.1"/>
    </source>
</evidence>
<dbReference type="Proteomes" id="UP000030758">
    <property type="component" value="Unassembled WGS sequence"/>
</dbReference>
<accession>A0A085NGM5</accession>
<name>A0A085NGM5_9BILA</name>
<proteinExistence type="predicted"/>
<dbReference type="AlphaFoldDB" id="A0A085NGM5"/>
<dbReference type="EMBL" id="KL367503">
    <property type="protein sequence ID" value="KFD68621.1"/>
    <property type="molecule type" value="Genomic_DNA"/>
</dbReference>
<dbReference type="EMBL" id="KL363183">
    <property type="protein sequence ID" value="KFD58660.1"/>
    <property type="molecule type" value="Genomic_DNA"/>
</dbReference>
<dbReference type="Proteomes" id="UP000030764">
    <property type="component" value="Unassembled WGS sequence"/>
</dbReference>
<evidence type="ECO:0000313" key="3">
    <source>
        <dbReference type="Proteomes" id="UP000030764"/>
    </source>
</evidence>
<reference evidence="2 3" key="1">
    <citation type="journal article" date="2014" name="Nat. Genet.">
        <title>Genome and transcriptome of the porcine whipworm Trichuris suis.</title>
        <authorList>
            <person name="Jex A.R."/>
            <person name="Nejsum P."/>
            <person name="Schwarz E.M."/>
            <person name="Hu L."/>
            <person name="Young N.D."/>
            <person name="Hall R.S."/>
            <person name="Korhonen P.K."/>
            <person name="Liao S."/>
            <person name="Thamsborg S."/>
            <person name="Xia J."/>
            <person name="Xu P."/>
            <person name="Wang S."/>
            <person name="Scheerlinck J.P."/>
            <person name="Hofmann A."/>
            <person name="Sternberg P.W."/>
            <person name="Wang J."/>
            <person name="Gasser R.B."/>
        </authorList>
    </citation>
    <scope>NUCLEOTIDE SEQUENCE [LARGE SCALE GENOMIC DNA]</scope>
    <source>
        <strain evidence="2">DCEP-RM93F</strain>
        <strain evidence="1">DCEP-RM93M</strain>
    </source>
</reference>
<organism evidence="2">
    <name type="scientific">Trichuris suis</name>
    <name type="common">pig whipworm</name>
    <dbReference type="NCBI Taxonomy" id="68888"/>
    <lineage>
        <taxon>Eukaryota</taxon>
        <taxon>Metazoa</taxon>
        <taxon>Ecdysozoa</taxon>
        <taxon>Nematoda</taxon>
        <taxon>Enoplea</taxon>
        <taxon>Dorylaimia</taxon>
        <taxon>Trichinellida</taxon>
        <taxon>Trichuridae</taxon>
        <taxon>Trichuris</taxon>
    </lineage>
</organism>